<protein>
    <submittedName>
        <fullName evidence="1">Uncharacterized protein</fullName>
    </submittedName>
</protein>
<keyword evidence="2" id="KW-1185">Reference proteome</keyword>
<reference evidence="1 2" key="1">
    <citation type="submission" date="2016-04" db="EMBL/GenBank/DDBJ databases">
        <title>Complete genome seqeunce of Leptospira alstonii serovar Room22.</title>
        <authorList>
            <person name="Nally J.E."/>
            <person name="Bayles D.O."/>
            <person name="Hurley D."/>
            <person name="Fanning S."/>
            <person name="McMahon B.J."/>
            <person name="Arent Z."/>
        </authorList>
    </citation>
    <scope>NUCLEOTIDE SEQUENCE [LARGE SCALE GENOMIC DNA]</scope>
    <source>
        <strain evidence="1 2">GWTS #1</strain>
    </source>
</reference>
<evidence type="ECO:0000313" key="1">
    <source>
        <dbReference type="EMBL" id="AOP33914.1"/>
    </source>
</evidence>
<name>A0A1D7UWI4_9LEPT</name>
<gene>
    <name evidence="1" type="ORF">A0128_08730</name>
</gene>
<evidence type="ECO:0000313" key="2">
    <source>
        <dbReference type="Proteomes" id="UP000094197"/>
    </source>
</evidence>
<sequence length="76" mass="8969">MGKWVKFVFRILYFANFFLRIRDFIYNLFLVSKSGAIDFLGAPPSLKIKKENQINRFEKRILKTFFISRISGIDGS</sequence>
<dbReference type="AlphaFoldDB" id="A0A1D7UWI4"/>
<dbReference type="Proteomes" id="UP000094197">
    <property type="component" value="Chromosome 1"/>
</dbReference>
<dbReference type="KEGG" id="laj:A0128_08730"/>
<dbReference type="EMBL" id="CP015217">
    <property type="protein sequence ID" value="AOP33914.1"/>
    <property type="molecule type" value="Genomic_DNA"/>
</dbReference>
<accession>A0A1D7UWI4</accession>
<organism evidence="1 2">
    <name type="scientific">Leptospira tipperaryensis</name>
    <dbReference type="NCBI Taxonomy" id="2564040"/>
    <lineage>
        <taxon>Bacteria</taxon>
        <taxon>Pseudomonadati</taxon>
        <taxon>Spirochaetota</taxon>
        <taxon>Spirochaetia</taxon>
        <taxon>Leptospirales</taxon>
        <taxon>Leptospiraceae</taxon>
        <taxon>Leptospira</taxon>
    </lineage>
</organism>
<proteinExistence type="predicted"/>